<comment type="similarity">
    <text evidence="4">Belongs to the cyclin family.</text>
</comment>
<proteinExistence type="inferred from homology"/>
<dbReference type="SUPFAM" id="SSF47954">
    <property type="entry name" value="Cyclin-like"/>
    <property type="match status" value="1"/>
</dbReference>
<dbReference type="EMBL" id="CADEPM010000004">
    <property type="protein sequence ID" value="CAB3404993.1"/>
    <property type="molecule type" value="Genomic_DNA"/>
</dbReference>
<accession>A0A8S1EXP8</accession>
<keyword evidence="3" id="KW-0131">Cell cycle</keyword>
<keyword evidence="8" id="KW-1185">Reference proteome</keyword>
<dbReference type="PROSITE" id="PS00292">
    <property type="entry name" value="CYCLINS"/>
    <property type="match status" value="1"/>
</dbReference>
<reference evidence="7 8" key="1">
    <citation type="submission" date="2020-04" db="EMBL/GenBank/DDBJ databases">
        <authorList>
            <person name="Laetsch R D."/>
            <person name="Stevens L."/>
            <person name="Kumar S."/>
            <person name="Blaxter L. M."/>
        </authorList>
    </citation>
    <scope>NUCLEOTIDE SEQUENCE [LARGE SCALE GENOMIC DNA]</scope>
</reference>
<dbReference type="PANTHER" id="PTHR10177">
    <property type="entry name" value="CYCLINS"/>
    <property type="match status" value="1"/>
</dbReference>
<feature type="domain" description="Cyclin-like" evidence="6">
    <location>
        <begin position="101"/>
        <end position="185"/>
    </location>
</feature>
<dbReference type="InterPro" id="IPR039361">
    <property type="entry name" value="Cyclin"/>
</dbReference>
<evidence type="ECO:0000259" key="6">
    <source>
        <dbReference type="SMART" id="SM00385"/>
    </source>
</evidence>
<protein>
    <recommendedName>
        <fullName evidence="6">Cyclin-like domain-containing protein</fullName>
    </recommendedName>
</protein>
<evidence type="ECO:0000313" key="7">
    <source>
        <dbReference type="EMBL" id="CAB3404993.1"/>
    </source>
</evidence>
<dbReference type="InterPro" id="IPR048258">
    <property type="entry name" value="Cyclins_cyclin-box"/>
</dbReference>
<dbReference type="Proteomes" id="UP000494206">
    <property type="component" value="Unassembled WGS sequence"/>
</dbReference>
<evidence type="ECO:0000256" key="4">
    <source>
        <dbReference type="RuleBase" id="RU000383"/>
    </source>
</evidence>
<feature type="compositionally biased region" description="Low complexity" evidence="5">
    <location>
        <begin position="1"/>
        <end position="10"/>
    </location>
</feature>
<name>A0A8S1EXP8_9PELO</name>
<dbReference type="InterPro" id="IPR036915">
    <property type="entry name" value="Cyclin-like_sf"/>
</dbReference>
<dbReference type="Gene3D" id="1.10.472.10">
    <property type="entry name" value="Cyclin-like"/>
    <property type="match status" value="2"/>
</dbReference>
<sequence length="384" mass="43138">MLNESPSTSAPMPPPPQRQYRTRPRIMMSSHVLRRRSPTPDRLLNSNAKSSVYNRIDEAIQLDVRSILNLMEAEEIYKSNYHYFTAIQEHITPYHREEAIDWIYDISREERCDGDVLPLAVSIMDRFLSFQNIFKHDVQMLAGVCLFIASKLKAPHPMNASKISYYSEDTCKIADILSWELMVITTLDWETEAPTAFDFYDQLIARLPIVSTLRDNFQETVHRMQKNHKLASLFPSMQCAIALSYVADTACSDILLASSTKSLLAAIFQLQSGLVESYYGMVKRCLSGERVYSLPENINTTLFAPTSQNVSMAPFAPFAPPSSSETLTPPPPMVMVEAAVAATPLTPLNDSGFSSDVSSPESAGKRKSRFSDDDVTPPKMCRLK</sequence>
<evidence type="ECO:0000256" key="2">
    <source>
        <dbReference type="ARBA" id="ARBA00023127"/>
    </source>
</evidence>
<evidence type="ECO:0000313" key="8">
    <source>
        <dbReference type="Proteomes" id="UP000494206"/>
    </source>
</evidence>
<dbReference type="GO" id="GO:0051301">
    <property type="term" value="P:cell division"/>
    <property type="evidence" value="ECO:0007669"/>
    <property type="project" value="UniProtKB-KW"/>
</dbReference>
<dbReference type="GO" id="GO:0000278">
    <property type="term" value="P:mitotic cell cycle"/>
    <property type="evidence" value="ECO:0007669"/>
    <property type="project" value="UniProtKB-ARBA"/>
</dbReference>
<dbReference type="AlphaFoldDB" id="A0A8S1EXP8"/>
<evidence type="ECO:0000256" key="5">
    <source>
        <dbReference type="SAM" id="MobiDB-lite"/>
    </source>
</evidence>
<gene>
    <name evidence="7" type="ORF">CBOVIS_LOCUS7246</name>
</gene>
<evidence type="ECO:0000256" key="1">
    <source>
        <dbReference type="ARBA" id="ARBA00022618"/>
    </source>
</evidence>
<dbReference type="SMART" id="SM00385">
    <property type="entry name" value="CYCLIN"/>
    <property type="match status" value="1"/>
</dbReference>
<dbReference type="FunFam" id="1.10.472.10:FF:000003">
    <property type="entry name" value="G1/S-specific cyclin-D2"/>
    <property type="match status" value="1"/>
</dbReference>
<keyword evidence="1" id="KW-0132">Cell division</keyword>
<evidence type="ECO:0000256" key="3">
    <source>
        <dbReference type="ARBA" id="ARBA00023306"/>
    </source>
</evidence>
<dbReference type="OrthoDB" id="306099at2759"/>
<feature type="region of interest" description="Disordered" evidence="5">
    <location>
        <begin position="1"/>
        <end position="21"/>
    </location>
</feature>
<dbReference type="InterPro" id="IPR013763">
    <property type="entry name" value="Cyclin-like_dom"/>
</dbReference>
<comment type="caution">
    <text evidence="7">The sequence shown here is derived from an EMBL/GenBank/DDBJ whole genome shotgun (WGS) entry which is preliminary data.</text>
</comment>
<keyword evidence="2 4" id="KW-0195">Cyclin</keyword>
<feature type="region of interest" description="Disordered" evidence="5">
    <location>
        <begin position="350"/>
        <end position="384"/>
    </location>
</feature>
<dbReference type="InterPro" id="IPR006671">
    <property type="entry name" value="Cyclin_N"/>
</dbReference>
<dbReference type="Pfam" id="PF00134">
    <property type="entry name" value="Cyclin_N"/>
    <property type="match status" value="1"/>
</dbReference>
<feature type="compositionally biased region" description="Polar residues" evidence="5">
    <location>
        <begin position="350"/>
        <end position="361"/>
    </location>
</feature>
<organism evidence="7 8">
    <name type="scientific">Caenorhabditis bovis</name>
    <dbReference type="NCBI Taxonomy" id="2654633"/>
    <lineage>
        <taxon>Eukaryota</taxon>
        <taxon>Metazoa</taxon>
        <taxon>Ecdysozoa</taxon>
        <taxon>Nematoda</taxon>
        <taxon>Chromadorea</taxon>
        <taxon>Rhabditida</taxon>
        <taxon>Rhabditina</taxon>
        <taxon>Rhabditomorpha</taxon>
        <taxon>Rhabditoidea</taxon>
        <taxon>Rhabditidae</taxon>
        <taxon>Peloderinae</taxon>
        <taxon>Caenorhabditis</taxon>
    </lineage>
</organism>